<evidence type="ECO:0000256" key="4">
    <source>
        <dbReference type="ARBA" id="ARBA00022807"/>
    </source>
</evidence>
<dbReference type="Pfam" id="PF00005">
    <property type="entry name" value="ABC_tran"/>
    <property type="match status" value="1"/>
</dbReference>
<dbReference type="PROSITE" id="PS50990">
    <property type="entry name" value="PEPTIDASE_C39"/>
    <property type="match status" value="1"/>
</dbReference>
<feature type="transmembrane region" description="Helical" evidence="10">
    <location>
        <begin position="296"/>
        <end position="317"/>
    </location>
</feature>
<dbReference type="GO" id="GO:0016887">
    <property type="term" value="F:ATP hydrolysis activity"/>
    <property type="evidence" value="ECO:0007669"/>
    <property type="project" value="InterPro"/>
</dbReference>
<evidence type="ECO:0000256" key="6">
    <source>
        <dbReference type="ARBA" id="ARBA00022927"/>
    </source>
</evidence>
<dbReference type="GO" id="GO:0006508">
    <property type="term" value="P:proteolysis"/>
    <property type="evidence" value="ECO:0007669"/>
    <property type="project" value="InterPro"/>
</dbReference>
<dbReference type="GO" id="GO:0005524">
    <property type="term" value="F:ATP binding"/>
    <property type="evidence" value="ECO:0007669"/>
    <property type="project" value="UniProtKB-KW"/>
</dbReference>
<dbReference type="Pfam" id="PF00664">
    <property type="entry name" value="ABC_membrane"/>
    <property type="match status" value="1"/>
</dbReference>
<name>A0A231VGW4_THETR</name>
<dbReference type="PROSITE" id="PS50929">
    <property type="entry name" value="ABC_TM1F"/>
    <property type="match status" value="1"/>
</dbReference>
<dbReference type="InterPro" id="IPR036640">
    <property type="entry name" value="ABC1_TM_sf"/>
</dbReference>
<reference evidence="14 15" key="1">
    <citation type="submission" date="2017-06" db="EMBL/GenBank/DDBJ databases">
        <title>Isolation and characterization of a thermophilic and butanogenic Thermoanaerobacterium thermosaccharolyticum M5 capable of efficient degradation of hemicellulose.</title>
        <authorList>
            <person name="Xin F."/>
            <person name="Jiang Y."/>
        </authorList>
    </citation>
    <scope>NUCLEOTIDE SEQUENCE [LARGE SCALE GENOMIC DNA]</scope>
    <source>
        <strain evidence="14 15">M5</strain>
    </source>
</reference>
<evidence type="ECO:0000256" key="10">
    <source>
        <dbReference type="SAM" id="Phobius"/>
    </source>
</evidence>
<organism evidence="14 15">
    <name type="scientific">Thermoanaerobacterium thermosaccharolyticum</name>
    <name type="common">Clostridium thermosaccharolyticum</name>
    <dbReference type="NCBI Taxonomy" id="1517"/>
    <lineage>
        <taxon>Bacteria</taxon>
        <taxon>Bacillati</taxon>
        <taxon>Bacillota</taxon>
        <taxon>Clostridia</taxon>
        <taxon>Thermoanaerobacterales</taxon>
        <taxon>Thermoanaerobacteraceae</taxon>
        <taxon>Thermoanaerobacterium</taxon>
    </lineage>
</organism>
<dbReference type="Pfam" id="PF03412">
    <property type="entry name" value="Peptidase_C39"/>
    <property type="match status" value="1"/>
</dbReference>
<evidence type="ECO:0000256" key="8">
    <source>
        <dbReference type="ARBA" id="ARBA00023136"/>
    </source>
</evidence>
<proteinExistence type="predicted"/>
<dbReference type="SMART" id="SM00382">
    <property type="entry name" value="AAA"/>
    <property type="match status" value="1"/>
</dbReference>
<feature type="transmembrane region" description="Helical" evidence="10">
    <location>
        <begin position="323"/>
        <end position="342"/>
    </location>
</feature>
<evidence type="ECO:0000259" key="11">
    <source>
        <dbReference type="PROSITE" id="PS50893"/>
    </source>
</evidence>
<feature type="domain" description="ABC transmembrane type-1" evidence="12">
    <location>
        <begin position="183"/>
        <end position="467"/>
    </location>
</feature>
<protein>
    <submittedName>
        <fullName evidence="14">Uncharacterized protein</fullName>
    </submittedName>
</protein>
<feature type="transmembrane region" description="Helical" evidence="10">
    <location>
        <begin position="410"/>
        <end position="430"/>
    </location>
</feature>
<keyword evidence="8 10" id="KW-0472">Membrane</keyword>
<dbReference type="AlphaFoldDB" id="A0A231VGW4"/>
<dbReference type="InterPro" id="IPR003593">
    <property type="entry name" value="AAA+_ATPase"/>
</dbReference>
<feature type="domain" description="ABC transporter" evidence="11">
    <location>
        <begin position="498"/>
        <end position="729"/>
    </location>
</feature>
<accession>A0A231VGW4</accession>
<keyword evidence="4" id="KW-0645">Protease</keyword>
<keyword evidence="3" id="KW-0547">Nucleotide-binding</keyword>
<dbReference type="SUPFAM" id="SSF52540">
    <property type="entry name" value="P-loop containing nucleoside triphosphate hydrolases"/>
    <property type="match status" value="1"/>
</dbReference>
<evidence type="ECO:0000256" key="5">
    <source>
        <dbReference type="ARBA" id="ARBA00022840"/>
    </source>
</evidence>
<evidence type="ECO:0000259" key="13">
    <source>
        <dbReference type="PROSITE" id="PS50990"/>
    </source>
</evidence>
<dbReference type="GO" id="GO:0008234">
    <property type="term" value="F:cysteine-type peptidase activity"/>
    <property type="evidence" value="ECO:0007669"/>
    <property type="project" value="UniProtKB-KW"/>
</dbReference>
<evidence type="ECO:0000259" key="12">
    <source>
        <dbReference type="PROSITE" id="PS50929"/>
    </source>
</evidence>
<keyword evidence="2 10" id="KW-0812">Transmembrane</keyword>
<keyword evidence="6" id="KW-0813">Transport</keyword>
<dbReference type="GO" id="GO:0034040">
    <property type="term" value="F:ATPase-coupled lipid transmembrane transporter activity"/>
    <property type="evidence" value="ECO:0007669"/>
    <property type="project" value="TreeGrafter"/>
</dbReference>
<dbReference type="EMBL" id="NKHD01000023">
    <property type="protein sequence ID" value="OXT07231.1"/>
    <property type="molecule type" value="Genomic_DNA"/>
</dbReference>
<evidence type="ECO:0000256" key="9">
    <source>
        <dbReference type="ARBA" id="ARBA00043264"/>
    </source>
</evidence>
<comment type="subcellular location">
    <subcellularLocation>
        <location evidence="1">Cell membrane</location>
        <topology evidence="1">Multi-pass membrane protein</topology>
    </subcellularLocation>
</comment>
<comment type="caution">
    <text evidence="14">The sequence shown here is derived from an EMBL/GenBank/DDBJ whole genome shotgun (WGS) entry which is preliminary data.</text>
</comment>
<dbReference type="Proteomes" id="UP000215301">
    <property type="component" value="Unassembled WGS sequence"/>
</dbReference>
<dbReference type="InterPro" id="IPR011527">
    <property type="entry name" value="ABC1_TM_dom"/>
</dbReference>
<keyword evidence="5" id="KW-0067">ATP-binding</keyword>
<evidence type="ECO:0000256" key="7">
    <source>
        <dbReference type="ARBA" id="ARBA00022989"/>
    </source>
</evidence>
<evidence type="ECO:0000313" key="15">
    <source>
        <dbReference type="Proteomes" id="UP000215301"/>
    </source>
</evidence>
<dbReference type="GO" id="GO:0140359">
    <property type="term" value="F:ABC-type transporter activity"/>
    <property type="evidence" value="ECO:0007669"/>
    <property type="project" value="InterPro"/>
</dbReference>
<dbReference type="PANTHER" id="PTHR24221">
    <property type="entry name" value="ATP-BINDING CASSETTE SUB-FAMILY B"/>
    <property type="match status" value="1"/>
</dbReference>
<dbReference type="Gene3D" id="1.20.1560.10">
    <property type="entry name" value="ABC transporter type 1, transmembrane domain"/>
    <property type="match status" value="1"/>
</dbReference>
<dbReference type="GO" id="GO:0043213">
    <property type="term" value="P:bacteriocin transport"/>
    <property type="evidence" value="ECO:0007669"/>
    <property type="project" value="UniProtKB-KW"/>
</dbReference>
<sequence>MLILSNNLMEFSKWSVNFMKKYVFVKQLDSTDCGPACVSMLLDYMFDLKFTIGELKNVVYSNANGCTFLGIKRGLEKLGIKSTVYKCENDISIFNEAIYPFLTQISTDSVKHFIVVYGRKKNKLIICDPSKNGIEYWKLNNLMKIWQPYILRISKEIDETKIFTYKNRNKKPSLYKELWDVKWLLLVSWIISIVIYLLSIYLAGMYTMYFDLVIPNKYMGIILNLLIIYLTVLLIQLLLNYINSKIRIKMNNKIDKKLITRLISSFFSKNFALIETYQSGEIITRFSNISQIRSRMLYIVQTFPLDIFKILFTFFLLSKTNVYLSMLIFIPMIIFALLLYFSHDHIENLSYKLFEQSERLNVALIESIENIETLKNNFVIETTELKIRSLLDKLLNTSESFFSFDMLQTYIKNTIISMFNVLIFSLGSYLVINDNIASGVLLMFNSLAMNIFNPFLNITTLQATLEQGKVARLRYEDIVNTEILENRGSYALDRIENIELKNVSFAYGVSGNVLSNINIKIDSGENVAIIGNSGSGKSTLAKLLAHYYDTTDGVIYINGIPYNEFDILKMKDKIFYSPQSIQIFSDTILNNILMNRDIAFEDVVKLSKITGFHEVVESFPEGYNTKIGVNGVTLSIGQTQLLNIIRSTLVYHELIIFDEVTNGLDLILRERVSKYLLNYGNIKIFITHDIDFALNCDKIYLITNGRISENLKGLINSKNDVINLLEYKNMEKGWGIL</sequence>
<feature type="transmembrane region" description="Helical" evidence="10">
    <location>
        <begin position="218"/>
        <end position="242"/>
    </location>
</feature>
<dbReference type="PROSITE" id="PS50893">
    <property type="entry name" value="ABC_TRANSPORTER_2"/>
    <property type="match status" value="1"/>
</dbReference>
<dbReference type="InterPro" id="IPR039421">
    <property type="entry name" value="Type_1_exporter"/>
</dbReference>
<keyword evidence="4" id="KW-0378">Hydrolase</keyword>
<evidence type="ECO:0000313" key="14">
    <source>
        <dbReference type="EMBL" id="OXT07231.1"/>
    </source>
</evidence>
<evidence type="ECO:0000256" key="2">
    <source>
        <dbReference type="ARBA" id="ARBA00022692"/>
    </source>
</evidence>
<dbReference type="PANTHER" id="PTHR24221:SF654">
    <property type="entry name" value="ATP-BINDING CASSETTE SUB-FAMILY B MEMBER 6"/>
    <property type="match status" value="1"/>
</dbReference>
<evidence type="ECO:0000256" key="3">
    <source>
        <dbReference type="ARBA" id="ARBA00022741"/>
    </source>
</evidence>
<evidence type="ECO:0000256" key="1">
    <source>
        <dbReference type="ARBA" id="ARBA00004651"/>
    </source>
</evidence>
<dbReference type="InterPro" id="IPR005074">
    <property type="entry name" value="Peptidase_C39"/>
</dbReference>
<dbReference type="GO" id="GO:0015031">
    <property type="term" value="P:protein transport"/>
    <property type="evidence" value="ECO:0007669"/>
    <property type="project" value="UniProtKB-KW"/>
</dbReference>
<keyword evidence="9" id="KW-0080">Bacteriocin transport</keyword>
<dbReference type="SUPFAM" id="SSF90123">
    <property type="entry name" value="ABC transporter transmembrane region"/>
    <property type="match status" value="1"/>
</dbReference>
<dbReference type="InterPro" id="IPR003439">
    <property type="entry name" value="ABC_transporter-like_ATP-bd"/>
</dbReference>
<feature type="domain" description="Peptidase C39" evidence="13">
    <location>
        <begin position="27"/>
        <end position="153"/>
    </location>
</feature>
<keyword evidence="6" id="KW-0653">Protein transport</keyword>
<dbReference type="InterPro" id="IPR027417">
    <property type="entry name" value="P-loop_NTPase"/>
</dbReference>
<feature type="transmembrane region" description="Helical" evidence="10">
    <location>
        <begin position="183"/>
        <end position="206"/>
    </location>
</feature>
<keyword evidence="4" id="KW-0788">Thiol protease</keyword>
<dbReference type="GO" id="GO:0005886">
    <property type="term" value="C:plasma membrane"/>
    <property type="evidence" value="ECO:0007669"/>
    <property type="project" value="UniProtKB-SubCell"/>
</dbReference>
<dbReference type="Gene3D" id="3.40.50.300">
    <property type="entry name" value="P-loop containing nucleotide triphosphate hydrolases"/>
    <property type="match status" value="1"/>
</dbReference>
<dbReference type="Gene3D" id="3.90.70.10">
    <property type="entry name" value="Cysteine proteinases"/>
    <property type="match status" value="1"/>
</dbReference>
<gene>
    <name evidence="14" type="ORF">CE561_08510</name>
</gene>
<keyword evidence="7 10" id="KW-1133">Transmembrane helix</keyword>